<dbReference type="OrthoDB" id="9758917at2"/>
<dbReference type="NCBIfam" id="TIGR02037">
    <property type="entry name" value="degP_htrA_DO"/>
    <property type="match status" value="1"/>
</dbReference>
<feature type="active site" description="Charge relay system" evidence="9">
    <location>
        <position position="221"/>
    </location>
</feature>
<evidence type="ECO:0000256" key="5">
    <source>
        <dbReference type="ARBA" id="ARBA00022737"/>
    </source>
</evidence>
<evidence type="ECO:0000256" key="6">
    <source>
        <dbReference type="ARBA" id="ARBA00022764"/>
    </source>
</evidence>
<dbReference type="InterPro" id="IPR011782">
    <property type="entry name" value="Pept_S1C_Do"/>
</dbReference>
<evidence type="ECO:0000256" key="4">
    <source>
        <dbReference type="ARBA" id="ARBA00022729"/>
    </source>
</evidence>
<evidence type="ECO:0000256" key="11">
    <source>
        <dbReference type="SAM" id="SignalP"/>
    </source>
</evidence>
<dbReference type="SMART" id="SM00228">
    <property type="entry name" value="PDZ"/>
    <property type="match status" value="2"/>
</dbReference>
<dbReference type="InterPro" id="IPR001940">
    <property type="entry name" value="Peptidase_S1C"/>
</dbReference>
<feature type="binding site" evidence="10">
    <location>
        <position position="61"/>
    </location>
    <ligand>
        <name>substrate</name>
    </ligand>
</feature>
<feature type="chain" id="PRO_5020272989" evidence="11">
    <location>
        <begin position="36"/>
        <end position="475"/>
    </location>
</feature>
<evidence type="ECO:0000256" key="2">
    <source>
        <dbReference type="ARBA" id="ARBA00010541"/>
    </source>
</evidence>
<dbReference type="PRINTS" id="PR00834">
    <property type="entry name" value="PROTEASES2C"/>
</dbReference>
<dbReference type="InterPro" id="IPR001478">
    <property type="entry name" value="PDZ"/>
</dbReference>
<organism evidence="13 14">
    <name type="scientific">Aminivibrio pyruvatiphilus</name>
    <dbReference type="NCBI Taxonomy" id="1005740"/>
    <lineage>
        <taxon>Bacteria</taxon>
        <taxon>Thermotogati</taxon>
        <taxon>Synergistota</taxon>
        <taxon>Synergistia</taxon>
        <taxon>Synergistales</taxon>
        <taxon>Aminobacteriaceae</taxon>
        <taxon>Aminivibrio</taxon>
    </lineage>
</organism>
<gene>
    <name evidence="13" type="ORF">C8D99_11777</name>
</gene>
<feature type="domain" description="PDZ" evidence="12">
    <location>
        <begin position="262"/>
        <end position="353"/>
    </location>
</feature>
<sequence>MKPANRRSQFFGTSKALIAAVLVLSALLASAPAFAQDPFSGNPVAKIARELSPAVVNIDVEAMVTRPVHPFADDPFFRQFFGEEFRRFSRTVPMKGRGSGFIVSREGHILTNNHVVDGADKITVTFSDGKVHEAKVLGKDPTFDLAVLKIDGNGKDFPVLELGDSDKSEVGEWVVAIGNPFGLEHTVTVGVISAKNRSIHAGKVNFDGFLQTDAAINPGNSGGPLIDLNGRVVGINTAIVPYAQGIGFAVPVNMAKQVMDDLIRYGSVKRGWLGVYIQSLTRDFAEAYGIEEENGAVVSDVLADSPAEKAGLQRGDVILTVNGEKVKNNQEFVSKIRQRLAGEKVTLGIIRQKKKIDVPVTLGEMPGNEGAAIEAASAGSKMLKDLGLEVAPVSEEIQKKHNLKNREGLAVTTVEEGSYAARGGIREGDILLEVNGTRLKTPGDLEKVASGRGRSTVLLVWRDGRTFFVSIRGRS</sequence>
<keyword evidence="14" id="KW-1185">Reference proteome</keyword>
<evidence type="ECO:0000256" key="1">
    <source>
        <dbReference type="ARBA" id="ARBA00004418"/>
    </source>
</evidence>
<dbReference type="Pfam" id="PF17820">
    <property type="entry name" value="PDZ_6"/>
    <property type="match status" value="1"/>
</dbReference>
<dbReference type="GO" id="GO:0042597">
    <property type="term" value="C:periplasmic space"/>
    <property type="evidence" value="ECO:0007669"/>
    <property type="project" value="UniProtKB-SubCell"/>
</dbReference>
<reference evidence="13 14" key="1">
    <citation type="submission" date="2019-03" db="EMBL/GenBank/DDBJ databases">
        <title>Genomic Encyclopedia of Type Strains, Phase IV (KMG-IV): sequencing the most valuable type-strain genomes for metagenomic binning, comparative biology and taxonomic classification.</title>
        <authorList>
            <person name="Goeker M."/>
        </authorList>
    </citation>
    <scope>NUCLEOTIDE SEQUENCE [LARGE SCALE GENOMIC DNA]</scope>
    <source>
        <strain evidence="13 14">DSM 25964</strain>
    </source>
</reference>
<keyword evidence="6" id="KW-0574">Periplasm</keyword>
<dbReference type="FunFam" id="2.40.10.10:FF:000001">
    <property type="entry name" value="Periplasmic serine protease DegS"/>
    <property type="match status" value="1"/>
</dbReference>
<feature type="domain" description="PDZ" evidence="12">
    <location>
        <begin position="370"/>
        <end position="440"/>
    </location>
</feature>
<feature type="signal peptide" evidence="11">
    <location>
        <begin position="1"/>
        <end position="35"/>
    </location>
</feature>
<accession>A0A4R8M5W8</accession>
<keyword evidence="3 13" id="KW-0645">Protease</keyword>
<evidence type="ECO:0000313" key="13">
    <source>
        <dbReference type="EMBL" id="TDY56774.1"/>
    </source>
</evidence>
<keyword evidence="4 11" id="KW-0732">Signal</keyword>
<dbReference type="SUPFAM" id="SSF50494">
    <property type="entry name" value="Trypsin-like serine proteases"/>
    <property type="match status" value="1"/>
</dbReference>
<protein>
    <submittedName>
        <fullName evidence="13">Serine protease Do</fullName>
    </submittedName>
</protein>
<keyword evidence="8" id="KW-0720">Serine protease</keyword>
<dbReference type="Pfam" id="PF13180">
    <property type="entry name" value="PDZ_2"/>
    <property type="match status" value="1"/>
</dbReference>
<comment type="subcellular location">
    <subcellularLocation>
        <location evidence="1">Periplasm</location>
    </subcellularLocation>
</comment>
<dbReference type="PANTHER" id="PTHR43343">
    <property type="entry name" value="PEPTIDASE S12"/>
    <property type="match status" value="1"/>
</dbReference>
<keyword evidence="7" id="KW-0378">Hydrolase</keyword>
<evidence type="ECO:0000256" key="9">
    <source>
        <dbReference type="PIRSR" id="PIRSR611782-1"/>
    </source>
</evidence>
<evidence type="ECO:0000259" key="12">
    <source>
        <dbReference type="PROSITE" id="PS50106"/>
    </source>
</evidence>
<evidence type="ECO:0000256" key="3">
    <source>
        <dbReference type="ARBA" id="ARBA00022670"/>
    </source>
</evidence>
<dbReference type="InterPro" id="IPR041489">
    <property type="entry name" value="PDZ_6"/>
</dbReference>
<evidence type="ECO:0000256" key="7">
    <source>
        <dbReference type="ARBA" id="ARBA00022801"/>
    </source>
</evidence>
<dbReference type="PROSITE" id="PS50106">
    <property type="entry name" value="PDZ"/>
    <property type="match status" value="2"/>
</dbReference>
<dbReference type="GO" id="GO:0006508">
    <property type="term" value="P:proteolysis"/>
    <property type="evidence" value="ECO:0007669"/>
    <property type="project" value="UniProtKB-KW"/>
</dbReference>
<dbReference type="SUPFAM" id="SSF50156">
    <property type="entry name" value="PDZ domain-like"/>
    <property type="match status" value="2"/>
</dbReference>
<dbReference type="Pfam" id="PF13365">
    <property type="entry name" value="Trypsin_2"/>
    <property type="match status" value="1"/>
</dbReference>
<comment type="caution">
    <text evidence="13">The sequence shown here is derived from an EMBL/GenBank/DDBJ whole genome shotgun (WGS) entry which is preliminary data.</text>
</comment>
<feature type="active site" description="Charge relay system" evidence="9">
    <location>
        <position position="144"/>
    </location>
</feature>
<dbReference type="EMBL" id="SORI01000017">
    <property type="protein sequence ID" value="TDY56774.1"/>
    <property type="molecule type" value="Genomic_DNA"/>
</dbReference>
<proteinExistence type="inferred from homology"/>
<dbReference type="Gene3D" id="2.40.10.120">
    <property type="match status" value="1"/>
</dbReference>
<dbReference type="Proteomes" id="UP000295066">
    <property type="component" value="Unassembled WGS sequence"/>
</dbReference>
<dbReference type="Gene3D" id="2.30.42.10">
    <property type="match status" value="2"/>
</dbReference>
<evidence type="ECO:0000256" key="8">
    <source>
        <dbReference type="ARBA" id="ARBA00022825"/>
    </source>
</evidence>
<name>A0A4R8M5W8_9BACT</name>
<evidence type="ECO:0000256" key="10">
    <source>
        <dbReference type="PIRSR" id="PIRSR611782-2"/>
    </source>
</evidence>
<dbReference type="CDD" id="cd10839">
    <property type="entry name" value="cpPDZ1_DegP-like"/>
    <property type="match status" value="1"/>
</dbReference>
<feature type="binding site" evidence="10">
    <location>
        <begin position="219"/>
        <end position="221"/>
    </location>
    <ligand>
        <name>substrate</name>
    </ligand>
</feature>
<feature type="binding site" evidence="10">
    <location>
        <position position="144"/>
    </location>
    <ligand>
        <name>substrate</name>
    </ligand>
</feature>
<dbReference type="PANTHER" id="PTHR43343:SF3">
    <property type="entry name" value="PROTEASE DO-LIKE 8, CHLOROPLASTIC"/>
    <property type="match status" value="1"/>
</dbReference>
<dbReference type="RefSeq" id="WP_133958494.1">
    <property type="nucleotide sequence ID" value="NZ_SORI01000017.1"/>
</dbReference>
<dbReference type="InterPro" id="IPR036034">
    <property type="entry name" value="PDZ_sf"/>
</dbReference>
<dbReference type="InterPro" id="IPR051201">
    <property type="entry name" value="Chloro_Bact_Ser_Proteases"/>
</dbReference>
<feature type="binding site" evidence="10">
    <location>
        <position position="114"/>
    </location>
    <ligand>
        <name>substrate</name>
    </ligand>
</feature>
<dbReference type="GO" id="GO:0004252">
    <property type="term" value="F:serine-type endopeptidase activity"/>
    <property type="evidence" value="ECO:0007669"/>
    <property type="project" value="InterPro"/>
</dbReference>
<dbReference type="InterPro" id="IPR009003">
    <property type="entry name" value="Peptidase_S1_PA"/>
</dbReference>
<keyword evidence="5" id="KW-0677">Repeat</keyword>
<evidence type="ECO:0000313" key="14">
    <source>
        <dbReference type="Proteomes" id="UP000295066"/>
    </source>
</evidence>
<feature type="active site" description="Charge relay system" evidence="9">
    <location>
        <position position="114"/>
    </location>
</feature>
<comment type="similarity">
    <text evidence="2">Belongs to the peptidase S1C family.</text>
</comment>
<dbReference type="AlphaFoldDB" id="A0A4R8M5W8"/>